<dbReference type="InterPro" id="IPR037364">
    <property type="entry name" value="Sec23"/>
</dbReference>
<evidence type="ECO:0000256" key="3">
    <source>
        <dbReference type="ARBA" id="ARBA00022824"/>
    </source>
</evidence>
<dbReference type="Gene3D" id="3.40.50.410">
    <property type="entry name" value="von Willebrand factor, type A domain"/>
    <property type="match status" value="1"/>
</dbReference>
<dbReference type="GO" id="GO:0005789">
    <property type="term" value="C:endoplasmic reticulum membrane"/>
    <property type="evidence" value="ECO:0007669"/>
    <property type="project" value="UniProtKB-SubCell"/>
</dbReference>
<dbReference type="CDD" id="cd11287">
    <property type="entry name" value="Sec23_C"/>
    <property type="match status" value="1"/>
</dbReference>
<dbReference type="Pfam" id="PF04811">
    <property type="entry name" value="Sec23_trunk"/>
    <property type="match status" value="1"/>
</dbReference>
<dbReference type="OMA" id="LFHGERE"/>
<evidence type="ECO:0000259" key="15">
    <source>
        <dbReference type="Pfam" id="PF08033"/>
    </source>
</evidence>
<dbReference type="Gene3D" id="2.60.40.1670">
    <property type="entry name" value="beta-sandwich domain of Sec23/24"/>
    <property type="match status" value="1"/>
</dbReference>
<evidence type="ECO:0000313" key="17">
    <source>
        <dbReference type="EnsemblPlants" id="Pp3c6_940V3.1"/>
    </source>
</evidence>
<keyword evidence="18" id="KW-1185">Reference proteome</keyword>
<evidence type="ECO:0000313" key="16">
    <source>
        <dbReference type="EMBL" id="PNR51973.1"/>
    </source>
</evidence>
<dbReference type="Pfam" id="PF04815">
    <property type="entry name" value="Sec23_helical"/>
    <property type="match status" value="1"/>
</dbReference>
<feature type="domain" description="Sec23/Sec24 beta-sandwich" evidence="15">
    <location>
        <begin position="414"/>
        <end position="515"/>
    </location>
</feature>
<dbReference type="FunFam" id="3.40.50.410:FF:000008">
    <property type="entry name" value="Protein transport protein SEC23"/>
    <property type="match status" value="1"/>
</dbReference>
<dbReference type="GO" id="GO:0090110">
    <property type="term" value="P:COPII-coated vesicle cargo loading"/>
    <property type="evidence" value="ECO:0000318"/>
    <property type="project" value="GO_Central"/>
</dbReference>
<evidence type="ECO:0000259" key="13">
    <source>
        <dbReference type="Pfam" id="PF04811"/>
    </source>
</evidence>
<dbReference type="Gene3D" id="3.40.20.10">
    <property type="entry name" value="Severin"/>
    <property type="match status" value="1"/>
</dbReference>
<dbReference type="InterPro" id="IPR006895">
    <property type="entry name" value="Znf_Sec23_Sec24"/>
</dbReference>
<dbReference type="FunFam" id="2.30.30.380:FF:000001">
    <property type="entry name" value="Protein transport protein SEC23"/>
    <property type="match status" value="1"/>
</dbReference>
<dbReference type="GO" id="GO:0030127">
    <property type="term" value="C:COPII vesicle coat"/>
    <property type="evidence" value="ECO:0000318"/>
    <property type="project" value="GO_Central"/>
</dbReference>
<evidence type="ECO:0000313" key="18">
    <source>
        <dbReference type="Proteomes" id="UP000006727"/>
    </source>
</evidence>
<dbReference type="FunFam" id="3.40.20.10:FF:000014">
    <property type="entry name" value="Protein transport protein SEC23"/>
    <property type="match status" value="1"/>
</dbReference>
<dbReference type="EnsemblPlants" id="Pp3c6_940V3.1">
    <property type="protein sequence ID" value="Pp3c6_940V3.1"/>
    <property type="gene ID" value="Pp3c6_940"/>
</dbReference>
<dbReference type="Pfam" id="PF04810">
    <property type="entry name" value="zf-Sec23_Sec24"/>
    <property type="match status" value="1"/>
</dbReference>
<dbReference type="SUPFAM" id="SSF82919">
    <property type="entry name" value="Zn-finger domain of Sec23/24"/>
    <property type="match status" value="1"/>
</dbReference>
<evidence type="ECO:0000256" key="2">
    <source>
        <dbReference type="ARBA" id="ARBA00022723"/>
    </source>
</evidence>
<dbReference type="Pfam" id="PF08033">
    <property type="entry name" value="Sec23_BS"/>
    <property type="match status" value="1"/>
</dbReference>
<dbReference type="GO" id="GO:0005096">
    <property type="term" value="F:GTPase activator activity"/>
    <property type="evidence" value="ECO:0000318"/>
    <property type="project" value="GO_Central"/>
</dbReference>
<evidence type="ECO:0000256" key="8">
    <source>
        <dbReference type="ARBA" id="ARBA00023329"/>
    </source>
</evidence>
<evidence type="ECO:0000259" key="11">
    <source>
        <dbReference type="Pfam" id="PF00626"/>
    </source>
</evidence>
<dbReference type="STRING" id="3218.A0A2K1KDW8"/>
<dbReference type="GO" id="GO:0008270">
    <property type="term" value="F:zinc ion binding"/>
    <property type="evidence" value="ECO:0007669"/>
    <property type="project" value="InterPro"/>
</dbReference>
<keyword evidence="6 10" id="KW-0653">Protein transport</keyword>
<dbReference type="PANTHER" id="PTHR11141">
    <property type="entry name" value="PROTEIN TRANSPORT PROTEIN SEC23"/>
    <property type="match status" value="1"/>
</dbReference>
<proteinExistence type="inferred from homology"/>
<keyword evidence="5 10" id="KW-0931">ER-Golgi transport</keyword>
<gene>
    <name evidence="17" type="primary">LOC112283666</name>
    <name evidence="16" type="ORF">PHYPA_008347</name>
</gene>
<dbReference type="InterPro" id="IPR036180">
    <property type="entry name" value="Gelsolin-like_dom_sf"/>
</dbReference>
<evidence type="ECO:0000256" key="4">
    <source>
        <dbReference type="ARBA" id="ARBA00022833"/>
    </source>
</evidence>
<sequence>MDFTELEGVEGVRLVWNEWPSSRIEATRLVIPFGVMCTPLGPIPELPLLPYEPIFCKGCRGVLNPYCRYDTDAKIWVCQFCFQRNHFPASYHQISQQSLPRELFPTSGVVEYVLSHPLPGLGSSSGMYSPGRAAGAGGAIWPPAFLFVVDTCVTEEDLTGLRSALKQLMSLMPETALVGLISYGTNVQVHELGYADLAKTIVFRGDREVSTQQVHEFLGLTVKQLRGTGPSSIGLSGVGRFLSPVAECEFSLSTALDELQPNPFFKELGHRPKRATGAALSVAASLMEGCVPNIGSRIMLFVGGPATVGPGMIVETDLAKSIRTHQDLDNDRAPHYKKACKFYSQLAQRLVANSHVLDIFACSLDQVGLAEAKVAVDNTGGMIVMAETFDSEQFKKSLQRLFDRDADGLLKMVFNASVEVMTTREVKVCGAIGPCSSLQKKGASVSETEVGTGGTSAWKLCTLNNKTSLAFYFEVVNAHSNTIPSGTAFFIQFITQYQHGSGQMRLRVCTISRRWCDADHVQDLSANFDQETAAVVMARLAVFKTEHEEVFDIMRWLDRMLIRVAAKFGDYTKEDPQSFRLASNFSLYPQFMFHLRRSQFLQVFNNTPDESAFYRLMINREGVVGSLVMIQPTLFSYSFDGPPVPVLLDVSSIGPDRILLFDSYFFVVVHFGSTIAQWRKLGYHKDPQHENFRKLLEAPIEDAEALLSERNPLPRLVVCDQHGSQARFLLAKLNPSITHNSNQQGSEVIFTDDVSLQVFTEHLQRLAVQG</sequence>
<name>A0A2K1KDW8_PHYPA</name>
<dbReference type="FunCoup" id="A0A2K1KDW8">
    <property type="interactions" value="298"/>
</dbReference>
<dbReference type="KEGG" id="ppp:112283666"/>
<dbReference type="InterPro" id="IPR012990">
    <property type="entry name" value="Beta-sandwich_Sec23_24"/>
</dbReference>
<dbReference type="AlphaFoldDB" id="A0A2K1KDW8"/>
<keyword evidence="2 10" id="KW-0479">Metal-binding</keyword>
<feature type="domain" description="Zinc finger Sec23/Sec24-type" evidence="12">
    <location>
        <begin position="53"/>
        <end position="91"/>
    </location>
</feature>
<dbReference type="GO" id="GO:0070971">
    <property type="term" value="C:endoplasmic reticulum exit site"/>
    <property type="evidence" value="ECO:0000318"/>
    <property type="project" value="GO_Central"/>
</dbReference>
<dbReference type="SUPFAM" id="SSF81811">
    <property type="entry name" value="Helical domain of Sec23/24"/>
    <property type="match status" value="1"/>
</dbReference>
<dbReference type="FunFam" id="2.60.40.1670:FF:000006">
    <property type="entry name" value="Protein transport protein SEC23"/>
    <property type="match status" value="1"/>
</dbReference>
<dbReference type="InterPro" id="IPR006896">
    <property type="entry name" value="Sec23/24_trunk_dom"/>
</dbReference>
<evidence type="ECO:0000256" key="9">
    <source>
        <dbReference type="ARBA" id="ARBA00025471"/>
    </source>
</evidence>
<dbReference type="GeneID" id="112283666"/>
<evidence type="ECO:0000256" key="10">
    <source>
        <dbReference type="RuleBase" id="RU365030"/>
    </source>
</evidence>
<dbReference type="SUPFAM" id="SSF81995">
    <property type="entry name" value="beta-sandwich domain of Sec23/24"/>
    <property type="match status" value="1"/>
</dbReference>
<keyword evidence="4 10" id="KW-0862">Zinc</keyword>
<keyword evidence="1 10" id="KW-0813">Transport</keyword>
<dbReference type="InterPro" id="IPR036465">
    <property type="entry name" value="vWFA_dom_sf"/>
</dbReference>
<evidence type="ECO:0000256" key="5">
    <source>
        <dbReference type="ARBA" id="ARBA00022892"/>
    </source>
</evidence>
<feature type="domain" description="Sec23/Sec24 trunk" evidence="13">
    <location>
        <begin position="142"/>
        <end position="402"/>
    </location>
</feature>
<dbReference type="Pfam" id="PF00626">
    <property type="entry name" value="Gelsolin"/>
    <property type="match status" value="1"/>
</dbReference>
<keyword evidence="8 10" id="KW-0968">Cytoplasmic vesicle</keyword>
<dbReference type="PANTHER" id="PTHR11141:SF22">
    <property type="entry name" value="PROTEIN TRANSPORT PROTEIN SEC23 G"/>
    <property type="match status" value="1"/>
</dbReference>
<dbReference type="InterPro" id="IPR007123">
    <property type="entry name" value="Gelsolin-like_dom"/>
</dbReference>
<comment type="function">
    <text evidence="9 10">Component of the coat protein complex II (COPII) which promotes the formation of transport vesicles from the endoplasmic reticulum (ER). The coat has two main functions, the physical deformation of the endoplasmic reticulum membrane into vesicles and the selection of cargo molecules.</text>
</comment>
<dbReference type="GO" id="GO:0006886">
    <property type="term" value="P:intracellular protein transport"/>
    <property type="evidence" value="ECO:0007669"/>
    <property type="project" value="InterPro"/>
</dbReference>
<dbReference type="InterPro" id="IPR029006">
    <property type="entry name" value="ADF-H/Gelsolin-like_dom_sf"/>
</dbReference>
<dbReference type="Gene3D" id="1.20.120.730">
    <property type="entry name" value="Sec23/Sec24 helical domain"/>
    <property type="match status" value="1"/>
</dbReference>
<dbReference type="EMBL" id="ABEU02000006">
    <property type="protein sequence ID" value="PNR51973.1"/>
    <property type="molecule type" value="Genomic_DNA"/>
</dbReference>
<keyword evidence="7 10" id="KW-0472">Membrane</keyword>
<dbReference type="InterPro" id="IPR006900">
    <property type="entry name" value="Sec23/24_helical_dom"/>
</dbReference>
<comment type="similarity">
    <text evidence="10">Belongs to the SEC23/SEC24 family. SEC23 subfamily.</text>
</comment>
<accession>A0A2K1KDW8</accession>
<feature type="domain" description="Gelsolin-like" evidence="11">
    <location>
        <begin position="643"/>
        <end position="729"/>
    </location>
</feature>
<dbReference type="Gramene" id="Pp3c6_940V3.1">
    <property type="protein sequence ID" value="Pp3c6_940V3.1"/>
    <property type="gene ID" value="Pp3c6_940"/>
</dbReference>
<evidence type="ECO:0000259" key="14">
    <source>
        <dbReference type="Pfam" id="PF04815"/>
    </source>
</evidence>
<dbReference type="EnsemblPlants" id="Pp3c6_940V3.2">
    <property type="protein sequence ID" value="Pp3c6_940V3.2"/>
    <property type="gene ID" value="Pp3c6_940"/>
</dbReference>
<dbReference type="SUPFAM" id="SSF82754">
    <property type="entry name" value="C-terminal, gelsolin-like domain of Sec23/24"/>
    <property type="match status" value="1"/>
</dbReference>
<dbReference type="Gramene" id="Pp3c6_940V3.2">
    <property type="protein sequence ID" value="Pp3c6_940V3.2"/>
    <property type="gene ID" value="Pp3c6_940"/>
</dbReference>
<dbReference type="InterPro" id="IPR036174">
    <property type="entry name" value="Znf_Sec23_Sec24_sf"/>
</dbReference>
<dbReference type="SUPFAM" id="SSF53300">
    <property type="entry name" value="vWA-like"/>
    <property type="match status" value="1"/>
</dbReference>
<evidence type="ECO:0000256" key="7">
    <source>
        <dbReference type="ARBA" id="ARBA00023136"/>
    </source>
</evidence>
<dbReference type="RefSeq" id="XP_024378474.1">
    <property type="nucleotide sequence ID" value="XM_024522706.2"/>
</dbReference>
<evidence type="ECO:0000256" key="1">
    <source>
        <dbReference type="ARBA" id="ARBA00022448"/>
    </source>
</evidence>
<organism evidence="16">
    <name type="scientific">Physcomitrium patens</name>
    <name type="common">Spreading-leaved earth moss</name>
    <name type="synonym">Physcomitrella patens</name>
    <dbReference type="NCBI Taxonomy" id="3218"/>
    <lineage>
        <taxon>Eukaryota</taxon>
        <taxon>Viridiplantae</taxon>
        <taxon>Streptophyta</taxon>
        <taxon>Embryophyta</taxon>
        <taxon>Bryophyta</taxon>
        <taxon>Bryophytina</taxon>
        <taxon>Bryopsida</taxon>
        <taxon>Funariidae</taxon>
        <taxon>Funariales</taxon>
        <taxon>Funariaceae</taxon>
        <taxon>Physcomitrium</taxon>
    </lineage>
</organism>
<reference evidence="17" key="3">
    <citation type="submission" date="2020-12" db="UniProtKB">
        <authorList>
            <consortium name="EnsemblPlants"/>
        </authorList>
    </citation>
    <scope>IDENTIFICATION</scope>
</reference>
<comment type="subcellular location">
    <subcellularLocation>
        <location evidence="10">Cytoplasmic vesicle</location>
        <location evidence="10">COPII-coated vesicle membrane</location>
        <topology evidence="10">Peripheral membrane protein</topology>
        <orientation evidence="10">Cytoplasmic side</orientation>
    </subcellularLocation>
    <subcellularLocation>
        <location evidence="10">Endoplasmic reticulum membrane</location>
        <topology evidence="10">Peripheral membrane protein</topology>
        <orientation evidence="10">Cytoplasmic side</orientation>
    </subcellularLocation>
</comment>
<protein>
    <recommendedName>
        <fullName evidence="10">Protein transport protein SEC23</fullName>
    </recommendedName>
</protein>
<reference evidence="16 18" key="2">
    <citation type="journal article" date="2018" name="Plant J.">
        <title>The Physcomitrella patens chromosome-scale assembly reveals moss genome structure and evolution.</title>
        <authorList>
            <person name="Lang D."/>
            <person name="Ullrich K.K."/>
            <person name="Murat F."/>
            <person name="Fuchs J."/>
            <person name="Jenkins J."/>
            <person name="Haas F.B."/>
            <person name="Piednoel M."/>
            <person name="Gundlach H."/>
            <person name="Van Bel M."/>
            <person name="Meyberg R."/>
            <person name="Vives C."/>
            <person name="Morata J."/>
            <person name="Symeonidi A."/>
            <person name="Hiss M."/>
            <person name="Muchero W."/>
            <person name="Kamisugi Y."/>
            <person name="Saleh O."/>
            <person name="Blanc G."/>
            <person name="Decker E.L."/>
            <person name="van Gessel N."/>
            <person name="Grimwood J."/>
            <person name="Hayes R.D."/>
            <person name="Graham S.W."/>
            <person name="Gunter L.E."/>
            <person name="McDaniel S.F."/>
            <person name="Hoernstein S.N.W."/>
            <person name="Larsson A."/>
            <person name="Li F.W."/>
            <person name="Perroud P.F."/>
            <person name="Phillips J."/>
            <person name="Ranjan P."/>
            <person name="Rokshar D.S."/>
            <person name="Rothfels C.J."/>
            <person name="Schneider L."/>
            <person name="Shu S."/>
            <person name="Stevenson D.W."/>
            <person name="Thummler F."/>
            <person name="Tillich M."/>
            <person name="Villarreal Aguilar J.C."/>
            <person name="Widiez T."/>
            <person name="Wong G.K."/>
            <person name="Wymore A."/>
            <person name="Zhang Y."/>
            <person name="Zimmer A.D."/>
            <person name="Quatrano R.S."/>
            <person name="Mayer K.F.X."/>
            <person name="Goodstein D."/>
            <person name="Casacuberta J.M."/>
            <person name="Vandepoele K."/>
            <person name="Reski R."/>
            <person name="Cuming A.C."/>
            <person name="Tuskan G.A."/>
            <person name="Maumus F."/>
            <person name="Salse J."/>
            <person name="Schmutz J."/>
            <person name="Rensing S.A."/>
        </authorList>
    </citation>
    <scope>NUCLEOTIDE SEQUENCE [LARGE SCALE GENOMIC DNA]</scope>
    <source>
        <strain evidence="17 18">cv. Gransden 2004</strain>
    </source>
</reference>
<keyword evidence="10" id="KW-0963">Cytoplasm</keyword>
<dbReference type="PaxDb" id="3218-PP1S77_4V6.1"/>
<keyword evidence="3 10" id="KW-0256">Endoplasmic reticulum</keyword>
<reference evidence="16 18" key="1">
    <citation type="journal article" date="2008" name="Science">
        <title>The Physcomitrella genome reveals evolutionary insights into the conquest of land by plants.</title>
        <authorList>
            <person name="Rensing S."/>
            <person name="Lang D."/>
            <person name="Zimmer A."/>
            <person name="Terry A."/>
            <person name="Salamov A."/>
            <person name="Shapiro H."/>
            <person name="Nishiyama T."/>
            <person name="Perroud P.-F."/>
            <person name="Lindquist E."/>
            <person name="Kamisugi Y."/>
            <person name="Tanahashi T."/>
            <person name="Sakakibara K."/>
            <person name="Fujita T."/>
            <person name="Oishi K."/>
            <person name="Shin-I T."/>
            <person name="Kuroki Y."/>
            <person name="Toyoda A."/>
            <person name="Suzuki Y."/>
            <person name="Hashimoto A."/>
            <person name="Yamaguchi K."/>
            <person name="Sugano A."/>
            <person name="Kohara Y."/>
            <person name="Fujiyama A."/>
            <person name="Anterola A."/>
            <person name="Aoki S."/>
            <person name="Ashton N."/>
            <person name="Barbazuk W.B."/>
            <person name="Barker E."/>
            <person name="Bennetzen J."/>
            <person name="Bezanilla M."/>
            <person name="Blankenship R."/>
            <person name="Cho S.H."/>
            <person name="Dutcher S."/>
            <person name="Estelle M."/>
            <person name="Fawcett J.A."/>
            <person name="Gundlach H."/>
            <person name="Hanada K."/>
            <person name="Heyl A."/>
            <person name="Hicks K.A."/>
            <person name="Hugh J."/>
            <person name="Lohr M."/>
            <person name="Mayer K."/>
            <person name="Melkozernov A."/>
            <person name="Murata T."/>
            <person name="Nelson D."/>
            <person name="Pils B."/>
            <person name="Prigge M."/>
            <person name="Reiss B."/>
            <person name="Renner T."/>
            <person name="Rombauts S."/>
            <person name="Rushton P."/>
            <person name="Sanderfoot A."/>
            <person name="Schween G."/>
            <person name="Shiu S.-H."/>
            <person name="Stueber K."/>
            <person name="Theodoulou F.L."/>
            <person name="Tu H."/>
            <person name="Van de Peer Y."/>
            <person name="Verrier P.J."/>
            <person name="Waters E."/>
            <person name="Wood A."/>
            <person name="Yang L."/>
            <person name="Cove D."/>
            <person name="Cuming A."/>
            <person name="Hasebe M."/>
            <person name="Lucas S."/>
            <person name="Mishler D.B."/>
            <person name="Reski R."/>
            <person name="Grigoriev I."/>
            <person name="Quatrano R.S."/>
            <person name="Boore J.L."/>
        </authorList>
    </citation>
    <scope>NUCLEOTIDE SEQUENCE [LARGE SCALE GENOMIC DNA]</scope>
    <source>
        <strain evidence="17 18">cv. Gransden 2004</strain>
    </source>
</reference>
<evidence type="ECO:0000259" key="12">
    <source>
        <dbReference type="Pfam" id="PF04810"/>
    </source>
</evidence>
<dbReference type="InterPro" id="IPR037550">
    <property type="entry name" value="Sec23_C"/>
</dbReference>
<dbReference type="Proteomes" id="UP000006727">
    <property type="component" value="Chromosome 6"/>
</dbReference>
<evidence type="ECO:0000256" key="6">
    <source>
        <dbReference type="ARBA" id="ARBA00022927"/>
    </source>
</evidence>
<dbReference type="Gene3D" id="2.30.30.380">
    <property type="entry name" value="Zn-finger domain of Sec23/24"/>
    <property type="match status" value="1"/>
</dbReference>
<feature type="domain" description="Sec23/Sec24 helical" evidence="14">
    <location>
        <begin position="529"/>
        <end position="626"/>
    </location>
</feature>
<dbReference type="FunFam" id="1.20.120.730:FF:000005">
    <property type="entry name" value="Protein transport protein SEC23"/>
    <property type="match status" value="1"/>
</dbReference>
<dbReference type="InterPro" id="IPR036175">
    <property type="entry name" value="Sec23/24_helical_dom_sf"/>
</dbReference>
<dbReference type="OrthoDB" id="10256289at2759"/>